<evidence type="ECO:0000313" key="1">
    <source>
        <dbReference type="EMBL" id="KAJ9104150.1"/>
    </source>
</evidence>
<dbReference type="Proteomes" id="UP001241377">
    <property type="component" value="Unassembled WGS sequence"/>
</dbReference>
<accession>A0ACC2VYF8</accession>
<gene>
    <name evidence="1" type="ORF">QFC19_004134</name>
</gene>
<evidence type="ECO:0000313" key="2">
    <source>
        <dbReference type="Proteomes" id="UP001241377"/>
    </source>
</evidence>
<reference evidence="1" key="1">
    <citation type="submission" date="2023-04" db="EMBL/GenBank/DDBJ databases">
        <title>Draft Genome sequencing of Naganishia species isolated from polar environments using Oxford Nanopore Technology.</title>
        <authorList>
            <person name="Leo P."/>
            <person name="Venkateswaran K."/>
        </authorList>
    </citation>
    <scope>NUCLEOTIDE SEQUENCE</scope>
    <source>
        <strain evidence="1">MNA-CCFEE 5261</strain>
    </source>
</reference>
<protein>
    <submittedName>
        <fullName evidence="1">Uncharacterized protein</fullName>
    </submittedName>
</protein>
<comment type="caution">
    <text evidence="1">The sequence shown here is derived from an EMBL/GenBank/DDBJ whole genome shotgun (WGS) entry which is preliminary data.</text>
</comment>
<keyword evidence="2" id="KW-1185">Reference proteome</keyword>
<sequence length="860" mass="93900">MLTRPLSLKLPTNTSSQALNHLFAAIDSDSVHRIHSGQVVLGLDGAVKELVENSIDAGATVIEVKIKDNGLESIEVVDNGAGIREADWQSTALKHHTSKITSFDDLSRVDTFGFRGEALSALCALSQSVTICTSTQETQPLGRILKFGRDGQLKDSNGKIARQSDGKGSLRSAVTAVWGVGALESLIDVDIELEVEIDKAMAKREGIEVSSQTVRATGLISATAFGSGRTSSDRQYYYINGRPFVATKIARAINELYKSYNTNQFPFVILDLQIPPDAVDVNVSPDKREIFVHSENNLIEALRSGLEQLFEPSRSTYLEQNIQTPPRPALTGKSTHDQPLFLADDNQEDPRQGDAAQALDIAPLVDRATSTSSRQQRGPQRPPATAIPTRARARSPFSVSSASHRLAPRSVSLLGLDSPAGTTPQETTVNRSLPATHFSPTPKAALEYEEGENEDDGFSQDEEVRLVLDASRSDPPATSNQPTRRLLQTTLNNVITRSTVADASAIPNGGSGESNISSRARLRGQIAGFASQGAVIELDRIDSGSDLDSRSEVINIERESVMFSELDSREDADSPPSEDVVEVQNAPLAQVSVPHHPSPSSKGATELDDMVMETPESTAQLMDDTSPHVINNNQYILREKDEDITYLADMTATHEENEDERSFRNEILKASPQGEITIRCDINRIRARAAKRRKIAEVEAINKKRKLDENDMLPNAGIANSDSAQVDRVLSRVIGKEDFNEMIILGQYNLAFIIARRIKASADGQSVDDIFIIDQHASDEKYNFETLQATTRIRSQTLIQPKPLQLPSADEITAMENLDILAKNGFGVSVDEDAPYGKGQRIRLTSMPVSKETVFDVKGS</sequence>
<name>A0ACC2VYF8_9TREE</name>
<dbReference type="EMBL" id="JASBWR010000042">
    <property type="protein sequence ID" value="KAJ9104150.1"/>
    <property type="molecule type" value="Genomic_DNA"/>
</dbReference>
<organism evidence="1 2">
    <name type="scientific">Naganishia cerealis</name>
    <dbReference type="NCBI Taxonomy" id="610337"/>
    <lineage>
        <taxon>Eukaryota</taxon>
        <taxon>Fungi</taxon>
        <taxon>Dikarya</taxon>
        <taxon>Basidiomycota</taxon>
        <taxon>Agaricomycotina</taxon>
        <taxon>Tremellomycetes</taxon>
        <taxon>Filobasidiales</taxon>
        <taxon>Filobasidiaceae</taxon>
        <taxon>Naganishia</taxon>
    </lineage>
</organism>
<proteinExistence type="predicted"/>